<feature type="region of interest" description="Disordered" evidence="1">
    <location>
        <begin position="1"/>
        <end position="28"/>
    </location>
</feature>
<accession>A0A1M7RPM9</accession>
<keyword evidence="3" id="KW-1185">Reference proteome</keyword>
<evidence type="ECO:0000256" key="1">
    <source>
        <dbReference type="SAM" id="MobiDB-lite"/>
    </source>
</evidence>
<dbReference type="EMBL" id="FRCS01000034">
    <property type="protein sequence ID" value="SHN48130.1"/>
    <property type="molecule type" value="Genomic_DNA"/>
</dbReference>
<evidence type="ECO:0008006" key="4">
    <source>
        <dbReference type="Google" id="ProtNLM"/>
    </source>
</evidence>
<organism evidence="2 3">
    <name type="scientific">Cryptosporangium aurantiacum</name>
    <dbReference type="NCBI Taxonomy" id="134849"/>
    <lineage>
        <taxon>Bacteria</taxon>
        <taxon>Bacillati</taxon>
        <taxon>Actinomycetota</taxon>
        <taxon>Actinomycetes</taxon>
        <taxon>Cryptosporangiales</taxon>
        <taxon>Cryptosporangiaceae</taxon>
        <taxon>Cryptosporangium</taxon>
    </lineage>
</organism>
<evidence type="ECO:0000313" key="3">
    <source>
        <dbReference type="Proteomes" id="UP000184440"/>
    </source>
</evidence>
<name>A0A1M7RPM9_9ACTN</name>
<proteinExistence type="predicted"/>
<protein>
    <recommendedName>
        <fullName evidence="4">Repeat domain-containing protein</fullName>
    </recommendedName>
</protein>
<dbReference type="RefSeq" id="WP_073266629.1">
    <property type="nucleotide sequence ID" value="NZ_FRCS01000034.1"/>
</dbReference>
<sequence length="215" mass="22030">MASTPTGGEGGQPQAGNGCPANGVKIPAGARTGKTADLDLDGRPDTIWLLDNGSGRRVGVTTATGATFSRIYRNPSPVAARAIGQKLAPAGPAIVLVDLSRAVLLYDVVDCALVPARNAQGNQYTFDRGFTGYGTGVECVRTGSGYTLAGLLAAQEKTGGGFRVTRTTIRLSDFGRQARNGVTTTLARHAATDSDLVQHARTVSCGSGPQVQGLG</sequence>
<dbReference type="OrthoDB" id="4711865at2"/>
<dbReference type="Proteomes" id="UP000184440">
    <property type="component" value="Unassembled WGS sequence"/>
</dbReference>
<dbReference type="AlphaFoldDB" id="A0A1M7RPM9"/>
<gene>
    <name evidence="2" type="ORF">SAMN05443668_13427</name>
</gene>
<reference evidence="2 3" key="1">
    <citation type="submission" date="2016-11" db="EMBL/GenBank/DDBJ databases">
        <authorList>
            <person name="Jaros S."/>
            <person name="Januszkiewicz K."/>
            <person name="Wedrychowicz H."/>
        </authorList>
    </citation>
    <scope>NUCLEOTIDE SEQUENCE [LARGE SCALE GENOMIC DNA]</scope>
    <source>
        <strain evidence="2 3">DSM 46144</strain>
    </source>
</reference>
<dbReference type="STRING" id="134849.SAMN05443668_13427"/>
<evidence type="ECO:0000313" key="2">
    <source>
        <dbReference type="EMBL" id="SHN48130.1"/>
    </source>
</evidence>